<protein>
    <submittedName>
        <fullName evidence="2">Uncharacterized protein</fullName>
    </submittedName>
</protein>
<feature type="chain" id="PRO_5043619345" evidence="1">
    <location>
        <begin position="21"/>
        <end position="102"/>
    </location>
</feature>
<sequence>MTVLGSIMSKLKLLIAVLRAQLSIKCKSQRKAILSIAPISIKCRGVAYNVKTEPLSPACEGDTAIWTFLSIEWPGSKCQRRPSTSAIALEMCFYKRDSVSEV</sequence>
<dbReference type="Proteomes" id="UP000827092">
    <property type="component" value="Unassembled WGS sequence"/>
</dbReference>
<proteinExistence type="predicted"/>
<keyword evidence="1" id="KW-0732">Signal</keyword>
<reference evidence="2 3" key="1">
    <citation type="journal article" date="2022" name="Nat. Ecol. Evol.">
        <title>A masculinizing supergene underlies an exaggerated male reproductive morph in a spider.</title>
        <authorList>
            <person name="Hendrickx F."/>
            <person name="De Corte Z."/>
            <person name="Sonet G."/>
            <person name="Van Belleghem S.M."/>
            <person name="Kostlbacher S."/>
            <person name="Vangestel C."/>
        </authorList>
    </citation>
    <scope>NUCLEOTIDE SEQUENCE [LARGE SCALE GENOMIC DNA]</scope>
    <source>
        <strain evidence="2">W744_W776</strain>
    </source>
</reference>
<accession>A0AAV6UTJ9</accession>
<comment type="caution">
    <text evidence="2">The sequence shown here is derived from an EMBL/GenBank/DDBJ whole genome shotgun (WGS) entry which is preliminary data.</text>
</comment>
<evidence type="ECO:0000313" key="2">
    <source>
        <dbReference type="EMBL" id="KAG8187529.1"/>
    </source>
</evidence>
<keyword evidence="3" id="KW-1185">Reference proteome</keyword>
<gene>
    <name evidence="2" type="ORF">JTE90_019959</name>
</gene>
<name>A0AAV6UTJ9_9ARAC</name>
<feature type="signal peptide" evidence="1">
    <location>
        <begin position="1"/>
        <end position="20"/>
    </location>
</feature>
<evidence type="ECO:0000313" key="3">
    <source>
        <dbReference type="Proteomes" id="UP000827092"/>
    </source>
</evidence>
<dbReference type="AlphaFoldDB" id="A0AAV6UTJ9"/>
<evidence type="ECO:0000256" key="1">
    <source>
        <dbReference type="SAM" id="SignalP"/>
    </source>
</evidence>
<organism evidence="2 3">
    <name type="scientific">Oedothorax gibbosus</name>
    <dbReference type="NCBI Taxonomy" id="931172"/>
    <lineage>
        <taxon>Eukaryota</taxon>
        <taxon>Metazoa</taxon>
        <taxon>Ecdysozoa</taxon>
        <taxon>Arthropoda</taxon>
        <taxon>Chelicerata</taxon>
        <taxon>Arachnida</taxon>
        <taxon>Araneae</taxon>
        <taxon>Araneomorphae</taxon>
        <taxon>Entelegynae</taxon>
        <taxon>Araneoidea</taxon>
        <taxon>Linyphiidae</taxon>
        <taxon>Erigoninae</taxon>
        <taxon>Oedothorax</taxon>
    </lineage>
</organism>
<dbReference type="EMBL" id="JAFNEN010000269">
    <property type="protein sequence ID" value="KAG8187529.1"/>
    <property type="molecule type" value="Genomic_DNA"/>
</dbReference>